<evidence type="ECO:0000313" key="3">
    <source>
        <dbReference type="EMBL" id="QRG08594.1"/>
    </source>
</evidence>
<dbReference type="InterPro" id="IPR011250">
    <property type="entry name" value="OMP/PagP_B-barrel"/>
</dbReference>
<comment type="similarity">
    <text evidence="1">Belongs to the OmpW/AlkL family.</text>
</comment>
<accession>A0A974PRU5</accession>
<feature type="signal peptide" evidence="2">
    <location>
        <begin position="1"/>
        <end position="22"/>
    </location>
</feature>
<feature type="chain" id="PRO_5037494110" evidence="2">
    <location>
        <begin position="23"/>
        <end position="216"/>
    </location>
</feature>
<dbReference type="PANTHER" id="PTHR36920">
    <property type="match status" value="1"/>
</dbReference>
<dbReference type="Pfam" id="PF03922">
    <property type="entry name" value="OmpW"/>
    <property type="match status" value="1"/>
</dbReference>
<dbReference type="InterPro" id="IPR005618">
    <property type="entry name" value="OMPW"/>
</dbReference>
<dbReference type="Gene3D" id="2.40.160.20">
    <property type="match status" value="1"/>
</dbReference>
<dbReference type="AlphaFoldDB" id="A0A974PRU5"/>
<dbReference type="GO" id="GO:0055085">
    <property type="term" value="P:transmembrane transport"/>
    <property type="evidence" value="ECO:0007669"/>
    <property type="project" value="TreeGrafter"/>
</dbReference>
<sequence length="216" mass="22700">MKKMKKILSALAILTMSSTAQAQDASKEGWFVRTGPLGVLFDSKADISVGGGVIPGASADTKDNLTLGFDVGYRFDNNVSLMLTGGIPPKTTLTGTGPLGGVTLGKTYYAPAVLAAQYHFTNFGPRFQPYVGAGVNYTLFFGTSDGAVADLKVNNAFAPVLQAGFEYDIDSKWGVYMDVKKIFLSTTATGTVGGNPARAEVTANPTLLSAGIVYRF</sequence>
<dbReference type="Proteomes" id="UP000596427">
    <property type="component" value="Chromosome"/>
</dbReference>
<evidence type="ECO:0000313" key="4">
    <source>
        <dbReference type="Proteomes" id="UP000596427"/>
    </source>
</evidence>
<evidence type="ECO:0000256" key="2">
    <source>
        <dbReference type="SAM" id="SignalP"/>
    </source>
</evidence>
<organism evidence="3 4">
    <name type="scientific">Xanthobacter dioxanivorans</name>
    <dbReference type="NCBI Taxonomy" id="2528964"/>
    <lineage>
        <taxon>Bacteria</taxon>
        <taxon>Pseudomonadati</taxon>
        <taxon>Pseudomonadota</taxon>
        <taxon>Alphaproteobacteria</taxon>
        <taxon>Hyphomicrobiales</taxon>
        <taxon>Xanthobacteraceae</taxon>
        <taxon>Xanthobacter</taxon>
    </lineage>
</organism>
<gene>
    <name evidence="3" type="ORF">EZH22_10065</name>
</gene>
<name>A0A974PRU5_9HYPH</name>
<reference evidence="3 4" key="1">
    <citation type="submission" date="2020-10" db="EMBL/GenBank/DDBJ databases">
        <title>Degradation of 1,4-Dioxane by Xanthobacter sp. YN2, via a Novel Group-2 Soluble Di-Iron Monooxygenase.</title>
        <authorList>
            <person name="Ma F."/>
            <person name="Wang Y."/>
            <person name="Yang J."/>
            <person name="Guo H."/>
            <person name="Su D."/>
            <person name="Yu L."/>
        </authorList>
    </citation>
    <scope>NUCLEOTIDE SEQUENCE [LARGE SCALE GENOMIC DNA]</scope>
    <source>
        <strain evidence="3 4">YN2</strain>
    </source>
</reference>
<dbReference type="SUPFAM" id="SSF56925">
    <property type="entry name" value="OMPA-like"/>
    <property type="match status" value="1"/>
</dbReference>
<keyword evidence="2" id="KW-0732">Signal</keyword>
<proteinExistence type="inferred from homology"/>
<keyword evidence="4" id="KW-1185">Reference proteome</keyword>
<evidence type="ECO:0000256" key="1">
    <source>
        <dbReference type="ARBA" id="ARBA00009330"/>
    </source>
</evidence>
<dbReference type="GO" id="GO:0019867">
    <property type="term" value="C:outer membrane"/>
    <property type="evidence" value="ECO:0007669"/>
    <property type="project" value="InterPro"/>
</dbReference>
<dbReference type="KEGG" id="xdi:EZH22_10065"/>
<protein>
    <submittedName>
        <fullName evidence="3">OmpW family protein</fullName>
    </submittedName>
</protein>
<dbReference type="PANTHER" id="PTHR36920:SF1">
    <property type="entry name" value="OUTER MEMBRANE PROTEIN W"/>
    <property type="match status" value="1"/>
</dbReference>
<dbReference type="EMBL" id="CP063362">
    <property type="protein sequence ID" value="QRG08594.1"/>
    <property type="molecule type" value="Genomic_DNA"/>
</dbReference>
<dbReference type="RefSeq" id="WP_203195504.1">
    <property type="nucleotide sequence ID" value="NZ_CP063362.1"/>
</dbReference>